<dbReference type="Pfam" id="PF00398">
    <property type="entry name" value="RrnaAD"/>
    <property type="match status" value="1"/>
</dbReference>
<feature type="domain" description="Ribosomal RNA adenine methylase transferase N-terminal" evidence="9">
    <location>
        <begin position="19"/>
        <end position="187"/>
    </location>
</feature>
<dbReference type="PANTHER" id="PTHR11727">
    <property type="entry name" value="DIMETHYLADENOSINE TRANSFERASE"/>
    <property type="match status" value="1"/>
</dbReference>
<keyword evidence="2 7" id="KW-0698">rRNA processing</keyword>
<comment type="similarity">
    <text evidence="7">Belongs to the class I-like SAM-binding methyltransferase superfamily. rRNA adenine N(6)-methyltransferase family. RsmA subfamily.</text>
</comment>
<feature type="binding site" evidence="7 8">
    <location>
        <position position="84"/>
    </location>
    <ligand>
        <name>S-adenosyl-L-methionine</name>
        <dbReference type="ChEBI" id="CHEBI:59789"/>
    </ligand>
</feature>
<evidence type="ECO:0000313" key="10">
    <source>
        <dbReference type="EMBL" id="SHJ89704.1"/>
    </source>
</evidence>
<evidence type="ECO:0000256" key="5">
    <source>
        <dbReference type="ARBA" id="ARBA00022691"/>
    </source>
</evidence>
<evidence type="ECO:0000256" key="4">
    <source>
        <dbReference type="ARBA" id="ARBA00022679"/>
    </source>
</evidence>
<proteinExistence type="inferred from homology"/>
<comment type="function">
    <text evidence="7">Specifically dimethylates two adjacent adenosines (A1518 and A1519) in the loop of a conserved hairpin near the 3'-end of 16S rRNA in the 30S particle. May play a critical role in biogenesis of 30S subunits.</text>
</comment>
<protein>
    <recommendedName>
        <fullName evidence="7">Ribosomal RNA small subunit methyltransferase A</fullName>
        <ecNumber evidence="7">2.1.1.182</ecNumber>
    </recommendedName>
    <alternativeName>
        <fullName evidence="7">16S rRNA (adenine(1518)-N(6)/adenine(1519)-N(6))-dimethyltransferase</fullName>
    </alternativeName>
    <alternativeName>
        <fullName evidence="7">16S rRNA dimethyladenosine transferase</fullName>
    </alternativeName>
    <alternativeName>
        <fullName evidence="7">16S rRNA dimethylase</fullName>
    </alternativeName>
    <alternativeName>
        <fullName evidence="7">S-adenosylmethionine-6-N', N'-adenosyl(rRNA) dimethyltransferase</fullName>
    </alternativeName>
</protein>
<dbReference type="EMBL" id="FQZE01000038">
    <property type="protein sequence ID" value="SHJ89704.1"/>
    <property type="molecule type" value="Genomic_DNA"/>
</dbReference>
<dbReference type="Gene3D" id="3.40.50.150">
    <property type="entry name" value="Vaccinia Virus protein VP39"/>
    <property type="match status" value="1"/>
</dbReference>
<reference evidence="10 11" key="1">
    <citation type="submission" date="2016-11" db="EMBL/GenBank/DDBJ databases">
        <authorList>
            <person name="Jaros S."/>
            <person name="Januszkiewicz K."/>
            <person name="Wedrychowicz H."/>
        </authorList>
    </citation>
    <scope>NUCLEOTIDE SEQUENCE [LARGE SCALE GENOMIC DNA]</scope>
    <source>
        <strain evidence="10 11">DSM 27063</strain>
    </source>
</reference>
<comment type="catalytic activity">
    <reaction evidence="7">
        <text>adenosine(1518)/adenosine(1519) in 16S rRNA + 4 S-adenosyl-L-methionine = N(6)-dimethyladenosine(1518)/N(6)-dimethyladenosine(1519) in 16S rRNA + 4 S-adenosyl-L-homocysteine + 4 H(+)</text>
        <dbReference type="Rhea" id="RHEA:19609"/>
        <dbReference type="Rhea" id="RHEA-COMP:10232"/>
        <dbReference type="Rhea" id="RHEA-COMP:10233"/>
        <dbReference type="ChEBI" id="CHEBI:15378"/>
        <dbReference type="ChEBI" id="CHEBI:57856"/>
        <dbReference type="ChEBI" id="CHEBI:59789"/>
        <dbReference type="ChEBI" id="CHEBI:74411"/>
        <dbReference type="ChEBI" id="CHEBI:74493"/>
        <dbReference type="EC" id="2.1.1.182"/>
    </reaction>
</comment>
<keyword evidence="6 7" id="KW-0694">RNA-binding</keyword>
<evidence type="ECO:0000259" key="9">
    <source>
        <dbReference type="SMART" id="SM00650"/>
    </source>
</evidence>
<gene>
    <name evidence="7" type="primary">rsmA</name>
    <name evidence="7" type="synonym">ksgA</name>
    <name evidence="10" type="ORF">SAMN05444280_13827</name>
</gene>
<dbReference type="EC" id="2.1.1.182" evidence="7"/>
<dbReference type="GO" id="GO:0052908">
    <property type="term" value="F:16S rRNA (adenine(1518)-N(6)/adenine(1519)-N(6))-dimethyltransferase activity"/>
    <property type="evidence" value="ECO:0007669"/>
    <property type="project" value="UniProtKB-EC"/>
</dbReference>
<dbReference type="GO" id="GO:0003723">
    <property type="term" value="F:RNA binding"/>
    <property type="evidence" value="ECO:0007669"/>
    <property type="project" value="UniProtKB-UniRule"/>
</dbReference>
<evidence type="ECO:0000256" key="7">
    <source>
        <dbReference type="HAMAP-Rule" id="MF_00607"/>
    </source>
</evidence>
<dbReference type="InterPro" id="IPR029063">
    <property type="entry name" value="SAM-dependent_MTases_sf"/>
</dbReference>
<dbReference type="Gene3D" id="1.10.8.100">
    <property type="entry name" value="Ribosomal RNA adenine dimethylase-like, domain 2"/>
    <property type="match status" value="1"/>
</dbReference>
<dbReference type="HAMAP" id="MF_00607">
    <property type="entry name" value="16SrRNA_methyltr_A"/>
    <property type="match status" value="1"/>
</dbReference>
<feature type="binding site" evidence="7 8">
    <location>
        <position position="60"/>
    </location>
    <ligand>
        <name>S-adenosyl-L-methionine</name>
        <dbReference type="ChEBI" id="CHEBI:59789"/>
    </ligand>
</feature>
<dbReference type="InterPro" id="IPR020598">
    <property type="entry name" value="rRNA_Ade_methylase_Trfase_N"/>
</dbReference>
<feature type="binding site" evidence="7 8">
    <location>
        <position position="14"/>
    </location>
    <ligand>
        <name>S-adenosyl-L-methionine</name>
        <dbReference type="ChEBI" id="CHEBI:59789"/>
    </ligand>
</feature>
<feature type="binding site" evidence="7 8">
    <location>
        <position position="12"/>
    </location>
    <ligand>
        <name>S-adenosyl-L-methionine</name>
        <dbReference type="ChEBI" id="CHEBI:59789"/>
    </ligand>
</feature>
<keyword evidence="4 7" id="KW-0808">Transferase</keyword>
<dbReference type="SUPFAM" id="SSF53335">
    <property type="entry name" value="S-adenosyl-L-methionine-dependent methyltransferases"/>
    <property type="match status" value="1"/>
</dbReference>
<dbReference type="GO" id="GO:0005829">
    <property type="term" value="C:cytosol"/>
    <property type="evidence" value="ECO:0007669"/>
    <property type="project" value="TreeGrafter"/>
</dbReference>
<keyword evidence="11" id="KW-1185">Reference proteome</keyword>
<dbReference type="SMART" id="SM00650">
    <property type="entry name" value="rADc"/>
    <property type="match status" value="1"/>
</dbReference>
<dbReference type="Proteomes" id="UP000184050">
    <property type="component" value="Unassembled WGS sequence"/>
</dbReference>
<dbReference type="InterPro" id="IPR020596">
    <property type="entry name" value="rRNA_Ade_Mease_Trfase_CS"/>
</dbReference>
<comment type="subcellular location">
    <subcellularLocation>
        <location evidence="7">Cytoplasm</location>
    </subcellularLocation>
</comment>
<dbReference type="CDD" id="cd02440">
    <property type="entry name" value="AdoMet_MTases"/>
    <property type="match status" value="1"/>
</dbReference>
<evidence type="ECO:0000256" key="1">
    <source>
        <dbReference type="ARBA" id="ARBA00022490"/>
    </source>
</evidence>
<keyword evidence="3 7" id="KW-0489">Methyltransferase</keyword>
<keyword evidence="5 7" id="KW-0949">S-adenosyl-L-methionine</keyword>
<evidence type="ECO:0000256" key="2">
    <source>
        <dbReference type="ARBA" id="ARBA00022552"/>
    </source>
</evidence>
<evidence type="ECO:0000256" key="8">
    <source>
        <dbReference type="PROSITE-ProRule" id="PRU01026"/>
    </source>
</evidence>
<dbReference type="NCBIfam" id="TIGR00755">
    <property type="entry name" value="ksgA"/>
    <property type="match status" value="1"/>
</dbReference>
<dbReference type="AlphaFoldDB" id="A0A1M6N205"/>
<evidence type="ECO:0000313" key="11">
    <source>
        <dbReference type="Proteomes" id="UP000184050"/>
    </source>
</evidence>
<dbReference type="PANTHER" id="PTHR11727:SF7">
    <property type="entry name" value="DIMETHYLADENOSINE TRANSFERASE-RELATED"/>
    <property type="match status" value="1"/>
</dbReference>
<dbReference type="PROSITE" id="PS01131">
    <property type="entry name" value="RRNA_A_DIMETH"/>
    <property type="match status" value="1"/>
</dbReference>
<feature type="binding site" evidence="7 8">
    <location>
        <position position="38"/>
    </location>
    <ligand>
        <name>S-adenosyl-L-methionine</name>
        <dbReference type="ChEBI" id="CHEBI:59789"/>
    </ligand>
</feature>
<keyword evidence="1 7" id="KW-0963">Cytoplasm</keyword>
<dbReference type="InterPro" id="IPR011530">
    <property type="entry name" value="rRNA_adenine_dimethylase"/>
</dbReference>
<dbReference type="InterPro" id="IPR001737">
    <property type="entry name" value="KsgA/Erm"/>
</dbReference>
<dbReference type="InterPro" id="IPR023165">
    <property type="entry name" value="rRNA_Ade_diMease-like_C"/>
</dbReference>
<accession>A0A1M6N205</accession>
<dbReference type="STRING" id="1168035.SAMN05444280_13827"/>
<name>A0A1M6N205_9BACT</name>
<evidence type="ECO:0000256" key="3">
    <source>
        <dbReference type="ARBA" id="ARBA00022603"/>
    </source>
</evidence>
<evidence type="ECO:0000256" key="6">
    <source>
        <dbReference type="ARBA" id="ARBA00022884"/>
    </source>
</evidence>
<sequence length="251" mass="28946">MVVRPKKNLGQHFLRDQNIARKIVDSLGGSIPDVLEIGPGMGVLTRFLVQRPGLNVHLVEIDNESVEYLKLHFPELENRIYSEDFLKWNPACLPELFNIIGNFPYNISSQIFFRILELRNRVPQVVGMIQKEVAERISSKPGNKTYGILSVLLQAWYDIDYLFTVPEQVFVPPPKVKSAVLRLRRNDVKALPCNEKLFFEIVKIAFNQRRKMLRNSLGNRSQNLPEKFATQRPEQLSVDDFIELTGCIEKP</sequence>
<dbReference type="PROSITE" id="PS51689">
    <property type="entry name" value="SAM_RNA_A_N6_MT"/>
    <property type="match status" value="1"/>
</dbReference>
<feature type="binding site" evidence="7 8">
    <location>
        <position position="102"/>
    </location>
    <ligand>
        <name>S-adenosyl-L-methionine</name>
        <dbReference type="ChEBI" id="CHEBI:59789"/>
    </ligand>
</feature>
<organism evidence="10 11">
    <name type="scientific">Tangfeifania diversioriginum</name>
    <dbReference type="NCBI Taxonomy" id="1168035"/>
    <lineage>
        <taxon>Bacteria</taxon>
        <taxon>Pseudomonadati</taxon>
        <taxon>Bacteroidota</taxon>
        <taxon>Bacteroidia</taxon>
        <taxon>Marinilabiliales</taxon>
        <taxon>Prolixibacteraceae</taxon>
        <taxon>Tangfeifania</taxon>
    </lineage>
</organism>